<evidence type="ECO:0000313" key="3">
    <source>
        <dbReference type="Proteomes" id="UP000634476"/>
    </source>
</evidence>
<dbReference type="AlphaFoldDB" id="A0A8J3WTC4"/>
<name>A0A8J3WTC4_9ACTN</name>
<reference evidence="2" key="1">
    <citation type="submission" date="2021-01" db="EMBL/GenBank/DDBJ databases">
        <title>Whole genome shotgun sequence of Planobispora takensis NBRC 109077.</title>
        <authorList>
            <person name="Komaki H."/>
            <person name="Tamura T."/>
        </authorList>
    </citation>
    <scope>NUCLEOTIDE SEQUENCE</scope>
    <source>
        <strain evidence="2">NBRC 109077</strain>
    </source>
</reference>
<dbReference type="Pfam" id="PF09414">
    <property type="entry name" value="RNA_ligase"/>
    <property type="match status" value="1"/>
</dbReference>
<evidence type="ECO:0000259" key="1">
    <source>
        <dbReference type="Pfam" id="PF09414"/>
    </source>
</evidence>
<dbReference type="Gene3D" id="3.30.1490.70">
    <property type="match status" value="1"/>
</dbReference>
<protein>
    <recommendedName>
        <fullName evidence="1">RNA ligase domain-containing protein</fullName>
    </recommendedName>
</protein>
<accession>A0A8J3WTC4</accession>
<dbReference type="SUPFAM" id="SSF56091">
    <property type="entry name" value="DNA ligase/mRNA capping enzyme, catalytic domain"/>
    <property type="match status" value="1"/>
</dbReference>
<gene>
    <name evidence="2" type="ORF">Pta02_33840</name>
</gene>
<organism evidence="2 3">
    <name type="scientific">Planobispora takensis</name>
    <dbReference type="NCBI Taxonomy" id="1367882"/>
    <lineage>
        <taxon>Bacteria</taxon>
        <taxon>Bacillati</taxon>
        <taxon>Actinomycetota</taxon>
        <taxon>Actinomycetes</taxon>
        <taxon>Streptosporangiales</taxon>
        <taxon>Streptosporangiaceae</taxon>
        <taxon>Planobispora</taxon>
    </lineage>
</organism>
<dbReference type="EMBL" id="BOOK01000023">
    <property type="protein sequence ID" value="GII01376.1"/>
    <property type="molecule type" value="Genomic_DNA"/>
</dbReference>
<evidence type="ECO:0000313" key="2">
    <source>
        <dbReference type="EMBL" id="GII01376.1"/>
    </source>
</evidence>
<comment type="caution">
    <text evidence="2">The sequence shown here is derived from an EMBL/GenBank/DDBJ whole genome shotgun (WGS) entry which is preliminary data.</text>
</comment>
<dbReference type="Gene3D" id="3.30.470.30">
    <property type="entry name" value="DNA ligase/mRNA capping enzyme"/>
    <property type="match status" value="1"/>
</dbReference>
<feature type="domain" description="RNA ligase" evidence="1">
    <location>
        <begin position="24"/>
        <end position="205"/>
    </location>
</feature>
<dbReference type="InterPro" id="IPR021122">
    <property type="entry name" value="RNA_ligase_dom_REL/Rnl2"/>
</dbReference>
<keyword evidence="3" id="KW-1185">Reference proteome</keyword>
<dbReference type="Proteomes" id="UP000634476">
    <property type="component" value="Unassembled WGS sequence"/>
</dbReference>
<sequence>MHHLAYPKIPVIGSPGTAAVRSHREWVATEKLHGAQMVIAYDGRNLSVGKRKAWLREDEPFFGWQLLRSAFAGAGEAALTRGGAAVRVYGELYGGHYPHPGVPPAPGAAPVQTGVWYSPEIRFALFDVLRHEDPDDPGVFLPYADVAAIAAEAGLDVVPLLARGGLPEIDALPVRFPTRLPRALGLPDLPGNLAEGLVLRPDAPLAPAHRPALKRKIEEFDEQRFDRSRPWDPHVFLTFEELSRIAHAMVNEPRLAGARSKVGPSAIEALLDEVVLDVMVELSMAFPAAVTALGEDESRLQAAVRGAARARAGGFCRG</sequence>
<dbReference type="RefSeq" id="WP_203875756.1">
    <property type="nucleotide sequence ID" value="NZ_BOOK01000023.1"/>
</dbReference>
<proteinExistence type="predicted"/>